<dbReference type="InterPro" id="IPR017927">
    <property type="entry name" value="FAD-bd_FR_type"/>
</dbReference>
<dbReference type="Pfam" id="PF00111">
    <property type="entry name" value="Fer2"/>
    <property type="match status" value="1"/>
</dbReference>
<dbReference type="SUPFAM" id="SSF52343">
    <property type="entry name" value="Ferredoxin reductase-like, C-terminal NADP-linked domain"/>
    <property type="match status" value="1"/>
</dbReference>
<proteinExistence type="predicted"/>
<dbReference type="InterPro" id="IPR012675">
    <property type="entry name" value="Beta-grasp_dom_sf"/>
</dbReference>
<keyword evidence="12" id="KW-1185">Reference proteome</keyword>
<accession>A0ABU9BFU0</accession>
<dbReference type="InterPro" id="IPR036010">
    <property type="entry name" value="2Fe-2S_ferredoxin-like_sf"/>
</dbReference>
<keyword evidence="5" id="KW-0479">Metal-binding</keyword>
<dbReference type="SUPFAM" id="SSF54292">
    <property type="entry name" value="2Fe-2S ferredoxin-like"/>
    <property type="match status" value="1"/>
</dbReference>
<evidence type="ECO:0000256" key="5">
    <source>
        <dbReference type="ARBA" id="ARBA00022723"/>
    </source>
</evidence>
<evidence type="ECO:0000259" key="9">
    <source>
        <dbReference type="PROSITE" id="PS51085"/>
    </source>
</evidence>
<keyword evidence="7" id="KW-0408">Iron</keyword>
<dbReference type="EC" id="1.-.-.-" evidence="11"/>
<reference evidence="11 12" key="1">
    <citation type="submission" date="2024-04" db="EMBL/GenBank/DDBJ databases">
        <title>Novel species of the genus Ideonella isolated from streams.</title>
        <authorList>
            <person name="Lu H."/>
        </authorList>
    </citation>
    <scope>NUCLEOTIDE SEQUENCE [LARGE SCALE GENOMIC DNA]</scope>
    <source>
        <strain evidence="11 12">BYS139W</strain>
    </source>
</reference>
<dbReference type="Gene3D" id="3.10.20.30">
    <property type="match status" value="1"/>
</dbReference>
<gene>
    <name evidence="11" type="ORF">AACH11_20685</name>
</gene>
<dbReference type="InterPro" id="IPR006058">
    <property type="entry name" value="2Fe2S_fd_BS"/>
</dbReference>
<dbReference type="PROSITE" id="PS51085">
    <property type="entry name" value="2FE2S_FER_2"/>
    <property type="match status" value="1"/>
</dbReference>
<dbReference type="InterPro" id="IPR017938">
    <property type="entry name" value="Riboflavin_synthase-like_b-brl"/>
</dbReference>
<comment type="cofactor">
    <cofactor evidence="1">
        <name>FMN</name>
        <dbReference type="ChEBI" id="CHEBI:58210"/>
    </cofactor>
</comment>
<dbReference type="Pfam" id="PF22290">
    <property type="entry name" value="DmmA-like_N"/>
    <property type="match status" value="1"/>
</dbReference>
<keyword evidence="8" id="KW-0411">Iron-sulfur</keyword>
<dbReference type="InterPro" id="IPR054582">
    <property type="entry name" value="DmmA-like_N"/>
</dbReference>
<dbReference type="Proteomes" id="UP001368500">
    <property type="component" value="Unassembled WGS sequence"/>
</dbReference>
<dbReference type="GO" id="GO:0016491">
    <property type="term" value="F:oxidoreductase activity"/>
    <property type="evidence" value="ECO:0007669"/>
    <property type="project" value="UniProtKB-KW"/>
</dbReference>
<protein>
    <submittedName>
        <fullName evidence="11">PDR/VanB family oxidoreductase</fullName>
        <ecNumber evidence="11">1.-.-.-</ecNumber>
    </submittedName>
</protein>
<dbReference type="Gene3D" id="2.40.30.10">
    <property type="entry name" value="Translation factors"/>
    <property type="match status" value="1"/>
</dbReference>
<evidence type="ECO:0000256" key="6">
    <source>
        <dbReference type="ARBA" id="ARBA00023002"/>
    </source>
</evidence>
<keyword evidence="2" id="KW-0285">Flavoprotein</keyword>
<dbReference type="RefSeq" id="WP_341376167.1">
    <property type="nucleotide sequence ID" value="NZ_JBBUTF010000023.1"/>
</dbReference>
<dbReference type="PANTHER" id="PTHR47354">
    <property type="entry name" value="NADH OXIDOREDUCTASE HCR"/>
    <property type="match status" value="1"/>
</dbReference>
<keyword evidence="4" id="KW-0001">2Fe-2S</keyword>
<dbReference type="Gene3D" id="3.40.50.80">
    <property type="entry name" value="Nucleotide-binding domain of ferredoxin-NADP reductase (FNR) module"/>
    <property type="match status" value="1"/>
</dbReference>
<keyword evidence="3" id="KW-0288">FMN</keyword>
<evidence type="ECO:0000256" key="3">
    <source>
        <dbReference type="ARBA" id="ARBA00022643"/>
    </source>
</evidence>
<evidence type="ECO:0000313" key="12">
    <source>
        <dbReference type="Proteomes" id="UP001368500"/>
    </source>
</evidence>
<keyword evidence="6 11" id="KW-0560">Oxidoreductase</keyword>
<evidence type="ECO:0000256" key="1">
    <source>
        <dbReference type="ARBA" id="ARBA00001917"/>
    </source>
</evidence>
<evidence type="ECO:0000256" key="8">
    <source>
        <dbReference type="ARBA" id="ARBA00023014"/>
    </source>
</evidence>
<dbReference type="InterPro" id="IPR001041">
    <property type="entry name" value="2Fe-2S_ferredoxin-type"/>
</dbReference>
<name>A0ABU9BFU0_9BURK</name>
<dbReference type="PROSITE" id="PS51384">
    <property type="entry name" value="FAD_FR"/>
    <property type="match status" value="1"/>
</dbReference>
<dbReference type="InterPro" id="IPR039261">
    <property type="entry name" value="FNR_nucleotide-bd"/>
</dbReference>
<dbReference type="SUPFAM" id="SSF63380">
    <property type="entry name" value="Riboflavin synthase domain-like"/>
    <property type="match status" value="1"/>
</dbReference>
<organism evidence="11 12">
    <name type="scientific">Pseudaquabacterium rugosum</name>
    <dbReference type="NCBI Taxonomy" id="2984194"/>
    <lineage>
        <taxon>Bacteria</taxon>
        <taxon>Pseudomonadati</taxon>
        <taxon>Pseudomonadota</taxon>
        <taxon>Betaproteobacteria</taxon>
        <taxon>Burkholderiales</taxon>
        <taxon>Sphaerotilaceae</taxon>
        <taxon>Pseudaquabacterium</taxon>
    </lineage>
</organism>
<sequence>MTSPLLDVVVRQRQIQGAAVAVLELERADGAPLPAWSAGAHIDLHLGPDLVRAYSLCGDPTRTGAYRLGVLKDAASRGGSQAVHARLLPGTALRISAPRNHFPLAEEATHHVLIGGGIGITPMIAMAWALHAAGRPFALHYAVRGTAQAAFLAELATAPWADRVRVHADDGPAAQKLDALAVLRAAPAGRHVYVCGPAGFMDAVLAQAREAGLAPAELHREYFQAPAQPVPAGGDRAFELVARRSGKTVTVAADETPLAALARIGIRVPVSCQEGVCGTCACEVIDGTPEHRDAFLTDEERAANDQILVCCSRSAGPRLVLDL</sequence>
<dbReference type="InterPro" id="IPR050415">
    <property type="entry name" value="MRET"/>
</dbReference>
<evidence type="ECO:0000259" key="10">
    <source>
        <dbReference type="PROSITE" id="PS51384"/>
    </source>
</evidence>
<feature type="domain" description="FAD-binding FR-type" evidence="10">
    <location>
        <begin position="2"/>
        <end position="105"/>
    </location>
</feature>
<comment type="caution">
    <text evidence="11">The sequence shown here is derived from an EMBL/GenBank/DDBJ whole genome shotgun (WGS) entry which is preliminary data.</text>
</comment>
<dbReference type="PRINTS" id="PR00409">
    <property type="entry name" value="PHDIOXRDTASE"/>
</dbReference>
<dbReference type="EMBL" id="JBBUTF010000023">
    <property type="protein sequence ID" value="MEK8028383.1"/>
    <property type="molecule type" value="Genomic_DNA"/>
</dbReference>
<evidence type="ECO:0000256" key="7">
    <source>
        <dbReference type="ARBA" id="ARBA00023004"/>
    </source>
</evidence>
<evidence type="ECO:0000256" key="2">
    <source>
        <dbReference type="ARBA" id="ARBA00022630"/>
    </source>
</evidence>
<dbReference type="PROSITE" id="PS00197">
    <property type="entry name" value="2FE2S_FER_1"/>
    <property type="match status" value="1"/>
</dbReference>
<dbReference type="CDD" id="cd06185">
    <property type="entry name" value="PDR_like"/>
    <property type="match status" value="1"/>
</dbReference>
<evidence type="ECO:0000313" key="11">
    <source>
        <dbReference type="EMBL" id="MEK8028383.1"/>
    </source>
</evidence>
<dbReference type="PANTHER" id="PTHR47354:SF1">
    <property type="entry name" value="CARNITINE MONOOXYGENASE REDUCTASE SUBUNIT"/>
    <property type="match status" value="1"/>
</dbReference>
<evidence type="ECO:0000256" key="4">
    <source>
        <dbReference type="ARBA" id="ARBA00022714"/>
    </source>
</evidence>
<feature type="domain" description="2Fe-2S ferredoxin-type" evidence="9">
    <location>
        <begin position="236"/>
        <end position="323"/>
    </location>
</feature>
<dbReference type="CDD" id="cd00207">
    <property type="entry name" value="fer2"/>
    <property type="match status" value="1"/>
</dbReference>